<feature type="compositionally biased region" description="Polar residues" evidence="1">
    <location>
        <begin position="487"/>
        <end position="496"/>
    </location>
</feature>
<dbReference type="Proteomes" id="UP000708208">
    <property type="component" value="Unassembled WGS sequence"/>
</dbReference>
<feature type="compositionally biased region" description="Basic and acidic residues" evidence="1">
    <location>
        <begin position="467"/>
        <end position="486"/>
    </location>
</feature>
<reference evidence="2" key="1">
    <citation type="submission" date="2021-06" db="EMBL/GenBank/DDBJ databases">
        <authorList>
            <person name="Hodson N. C."/>
            <person name="Mongue J. A."/>
            <person name="Jaron S. K."/>
        </authorList>
    </citation>
    <scope>NUCLEOTIDE SEQUENCE</scope>
</reference>
<feature type="region of interest" description="Disordered" evidence="1">
    <location>
        <begin position="437"/>
        <end position="516"/>
    </location>
</feature>
<sequence>MVYNGSSHSQTHSDESSMDYMVPIFRSMRVRSTLFEDLFLSLSQPYKRTDVALRISYGPVIKVHKFALCLSEVMQRRINEAEEGPRRMYDHQHLRIDLPETLRLGPTVQALFLLYLGETVYFPEESVQNALTWFGISKVIREPFENQEFYADYKSQQMRKFKRFAVPYTVHGREFLMDVEGNSRSTRSCHSRNPSQIRLFCSECGTVFTTNEEIDAHDVDPTCPPNRSLKLVSKTNPALECSECGNLFARLFKRSGTSSRLSGASSIPGSARRIYYESIGETLCQRCLPVAAAPSAEDEQNHDVGCANNSVGKGLVLDMRVDKCKIENCGMMFVEAPTITEGIYHHTGIAHGLKRHQAYTFRPHPICIVCGLIKGSTNHMMESVGDFLLNVFQCYQAKKKKMNRKPPLARKLPEVSIERDLDTSIWYNRLNIHREGAGAKNKKEDTIPENHVPRPSRQAQQPASQEYLRKRGESRHGPRTEAKESKTTGITKNNVPKTVGKKGSASSGKKKLSKKP</sequence>
<keyword evidence="3" id="KW-1185">Reference proteome</keyword>
<gene>
    <name evidence="2" type="ORF">AFUS01_LOCUS907</name>
</gene>
<evidence type="ECO:0000313" key="3">
    <source>
        <dbReference type="Proteomes" id="UP000708208"/>
    </source>
</evidence>
<accession>A0A8J2IZI3</accession>
<name>A0A8J2IZI3_9HEXA</name>
<organism evidence="2 3">
    <name type="scientific">Allacma fusca</name>
    <dbReference type="NCBI Taxonomy" id="39272"/>
    <lineage>
        <taxon>Eukaryota</taxon>
        <taxon>Metazoa</taxon>
        <taxon>Ecdysozoa</taxon>
        <taxon>Arthropoda</taxon>
        <taxon>Hexapoda</taxon>
        <taxon>Collembola</taxon>
        <taxon>Symphypleona</taxon>
        <taxon>Sminthuridae</taxon>
        <taxon>Allacma</taxon>
    </lineage>
</organism>
<dbReference type="EMBL" id="CAJVCH010004883">
    <property type="protein sequence ID" value="CAG7655267.1"/>
    <property type="molecule type" value="Genomic_DNA"/>
</dbReference>
<evidence type="ECO:0000256" key="1">
    <source>
        <dbReference type="SAM" id="MobiDB-lite"/>
    </source>
</evidence>
<comment type="caution">
    <text evidence="2">The sequence shown here is derived from an EMBL/GenBank/DDBJ whole genome shotgun (WGS) entry which is preliminary data.</text>
</comment>
<dbReference type="AlphaFoldDB" id="A0A8J2IZI3"/>
<evidence type="ECO:0000313" key="2">
    <source>
        <dbReference type="EMBL" id="CAG7655267.1"/>
    </source>
</evidence>
<feature type="compositionally biased region" description="Basic and acidic residues" evidence="1">
    <location>
        <begin position="437"/>
        <end position="452"/>
    </location>
</feature>
<protein>
    <submittedName>
        <fullName evidence="2">Uncharacterized protein</fullName>
    </submittedName>
</protein>
<proteinExistence type="predicted"/>